<evidence type="ECO:0000256" key="6">
    <source>
        <dbReference type="ARBA" id="ARBA00022840"/>
    </source>
</evidence>
<dbReference type="InterPro" id="IPR051535">
    <property type="entry name" value="Siderophore_ABC-ATPase"/>
</dbReference>
<evidence type="ECO:0000256" key="2">
    <source>
        <dbReference type="ARBA" id="ARBA00022448"/>
    </source>
</evidence>
<dbReference type="PROSITE" id="PS50893">
    <property type="entry name" value="ABC_TRANSPORTER_2"/>
    <property type="match status" value="1"/>
</dbReference>
<evidence type="ECO:0000256" key="3">
    <source>
        <dbReference type="ARBA" id="ARBA00022475"/>
    </source>
</evidence>
<evidence type="ECO:0000259" key="10">
    <source>
        <dbReference type="PROSITE" id="PS50893"/>
    </source>
</evidence>
<dbReference type="PANTHER" id="PTHR42771">
    <property type="entry name" value="IRON(3+)-HYDROXAMATE IMPORT ATP-BINDING PROTEIN FHUC"/>
    <property type="match status" value="1"/>
</dbReference>
<dbReference type="InterPro" id="IPR003439">
    <property type="entry name" value="ABC_transporter-like_ATP-bd"/>
</dbReference>
<keyword evidence="3" id="KW-1003">Cell membrane</keyword>
<dbReference type="GO" id="GO:0016887">
    <property type="term" value="F:ATP hydrolysis activity"/>
    <property type="evidence" value="ECO:0007669"/>
    <property type="project" value="InterPro"/>
</dbReference>
<dbReference type="Proteomes" id="UP000247978">
    <property type="component" value="Unassembled WGS sequence"/>
</dbReference>
<keyword evidence="9" id="KW-0472">Membrane</keyword>
<dbReference type="Gene3D" id="3.40.50.300">
    <property type="entry name" value="P-loop containing nucleotide triphosphate hydrolases"/>
    <property type="match status" value="1"/>
</dbReference>
<dbReference type="SUPFAM" id="SSF52540">
    <property type="entry name" value="P-loop containing nucleoside triphosphate hydrolases"/>
    <property type="match status" value="1"/>
</dbReference>
<dbReference type="InterPro" id="IPR003593">
    <property type="entry name" value="AAA+_ATPase"/>
</dbReference>
<dbReference type="GO" id="GO:0005524">
    <property type="term" value="F:ATP binding"/>
    <property type="evidence" value="ECO:0007669"/>
    <property type="project" value="UniProtKB-KW"/>
</dbReference>
<dbReference type="SMART" id="SM00382">
    <property type="entry name" value="AAA"/>
    <property type="match status" value="1"/>
</dbReference>
<dbReference type="CDD" id="cd03214">
    <property type="entry name" value="ABC_Iron-Siderophores_B12_Hemin"/>
    <property type="match status" value="1"/>
</dbReference>
<keyword evidence="12" id="KW-1185">Reference proteome</keyword>
<keyword evidence="5" id="KW-0547">Nucleotide-binding</keyword>
<evidence type="ECO:0000256" key="1">
    <source>
        <dbReference type="ARBA" id="ARBA00004202"/>
    </source>
</evidence>
<dbReference type="Pfam" id="PF00005">
    <property type="entry name" value="ABC_tran"/>
    <property type="match status" value="1"/>
</dbReference>
<dbReference type="InterPro" id="IPR027417">
    <property type="entry name" value="P-loop_NTPase"/>
</dbReference>
<keyword evidence="6 11" id="KW-0067">ATP-binding</keyword>
<evidence type="ECO:0000313" key="12">
    <source>
        <dbReference type="Proteomes" id="UP000247978"/>
    </source>
</evidence>
<accession>A0A2V3WA72</accession>
<keyword evidence="7" id="KW-0408">Iron</keyword>
<comment type="caution">
    <text evidence="11">The sequence shown here is derived from an EMBL/GenBank/DDBJ whole genome shotgun (WGS) entry which is preliminary data.</text>
</comment>
<name>A0A2V3WA72_9BACI</name>
<proteinExistence type="predicted"/>
<dbReference type="GO" id="GO:0005886">
    <property type="term" value="C:plasma membrane"/>
    <property type="evidence" value="ECO:0007669"/>
    <property type="project" value="UniProtKB-SubCell"/>
</dbReference>
<dbReference type="EMBL" id="QJJQ01000010">
    <property type="protein sequence ID" value="PXW85659.1"/>
    <property type="molecule type" value="Genomic_DNA"/>
</dbReference>
<evidence type="ECO:0000256" key="9">
    <source>
        <dbReference type="ARBA" id="ARBA00023136"/>
    </source>
</evidence>
<dbReference type="AlphaFoldDB" id="A0A2V3WA72"/>
<feature type="domain" description="ABC transporter" evidence="10">
    <location>
        <begin position="1"/>
        <end position="240"/>
    </location>
</feature>
<dbReference type="RefSeq" id="WP_110396115.1">
    <property type="nucleotide sequence ID" value="NZ_JBHUHB010000001.1"/>
</dbReference>
<dbReference type="GO" id="GO:0006826">
    <property type="term" value="P:iron ion transport"/>
    <property type="evidence" value="ECO:0007669"/>
    <property type="project" value="UniProtKB-KW"/>
</dbReference>
<evidence type="ECO:0000256" key="7">
    <source>
        <dbReference type="ARBA" id="ARBA00023004"/>
    </source>
</evidence>
<sequence>MKAIQTKGISLKIDKFQLDNISLSIPSRKITSIVGPNGSGKSTLLKIISRLVTANDGTVYVQNKNAKNYKTKEFAKTIAMLPQSKDMLPNVTVRELISFGREPYKHFLSNRLNEEDEEIIDAAMKMTKTTKHENRLFYSLSGGEQQKVRIAMALAQKTDILLLDEPTTFLDIAHQYDLMELLQQINEKYNMTIIMVLHELQQAAAYSHYMIAMKHGNIIECGVPEKLLSTKFLHDVYEIDARILFEDGFPLIIPKTRRKQNDYCNEHN</sequence>
<dbReference type="InterPro" id="IPR017871">
    <property type="entry name" value="ABC_transporter-like_CS"/>
</dbReference>
<dbReference type="PANTHER" id="PTHR42771:SF11">
    <property type="entry name" value="FERRICHROME TRANSPORT ATP-BINDING PROTEIN FHUC"/>
    <property type="match status" value="1"/>
</dbReference>
<dbReference type="FunFam" id="3.40.50.300:FF:000134">
    <property type="entry name" value="Iron-enterobactin ABC transporter ATP-binding protein"/>
    <property type="match status" value="1"/>
</dbReference>
<keyword evidence="2" id="KW-0813">Transport</keyword>
<dbReference type="PROSITE" id="PS00211">
    <property type="entry name" value="ABC_TRANSPORTER_1"/>
    <property type="match status" value="1"/>
</dbReference>
<evidence type="ECO:0000256" key="8">
    <source>
        <dbReference type="ARBA" id="ARBA00023065"/>
    </source>
</evidence>
<organism evidence="11 12">
    <name type="scientific">Pseudogracilibacillus auburnensis</name>
    <dbReference type="NCBI Taxonomy" id="1494959"/>
    <lineage>
        <taxon>Bacteria</taxon>
        <taxon>Bacillati</taxon>
        <taxon>Bacillota</taxon>
        <taxon>Bacilli</taxon>
        <taxon>Bacillales</taxon>
        <taxon>Bacillaceae</taxon>
        <taxon>Pseudogracilibacillus</taxon>
    </lineage>
</organism>
<reference evidence="11 12" key="1">
    <citation type="submission" date="2018-05" db="EMBL/GenBank/DDBJ databases">
        <title>Genomic Encyclopedia of Type Strains, Phase IV (KMG-IV): sequencing the most valuable type-strain genomes for metagenomic binning, comparative biology and taxonomic classification.</title>
        <authorList>
            <person name="Goeker M."/>
        </authorList>
    </citation>
    <scope>NUCLEOTIDE SEQUENCE [LARGE SCALE GENOMIC DNA]</scope>
    <source>
        <strain evidence="11 12">DSM 28556</strain>
    </source>
</reference>
<evidence type="ECO:0000313" key="11">
    <source>
        <dbReference type="EMBL" id="PXW85659.1"/>
    </source>
</evidence>
<dbReference type="OrthoDB" id="9787851at2"/>
<gene>
    <name evidence="11" type="ORF">DFR56_110160</name>
</gene>
<keyword evidence="8" id="KW-0406">Ion transport</keyword>
<comment type="subcellular location">
    <subcellularLocation>
        <location evidence="1">Cell membrane</location>
        <topology evidence="1">Peripheral membrane protein</topology>
    </subcellularLocation>
</comment>
<protein>
    <submittedName>
        <fullName evidence="11">Iron complex transport system ATP-binding protein</fullName>
    </submittedName>
</protein>
<keyword evidence="4" id="KW-0410">Iron transport</keyword>
<evidence type="ECO:0000256" key="4">
    <source>
        <dbReference type="ARBA" id="ARBA00022496"/>
    </source>
</evidence>
<evidence type="ECO:0000256" key="5">
    <source>
        <dbReference type="ARBA" id="ARBA00022741"/>
    </source>
</evidence>